<dbReference type="OrthoDB" id="9779074at2"/>
<dbReference type="GO" id="GO:0035556">
    <property type="term" value="P:intracellular signal transduction"/>
    <property type="evidence" value="ECO:0007669"/>
    <property type="project" value="InterPro"/>
</dbReference>
<dbReference type="Gene3D" id="3.40.50.10070">
    <property type="entry name" value="TolB, N-terminal domain"/>
    <property type="match status" value="1"/>
</dbReference>
<dbReference type="AlphaFoldDB" id="A0A512B1J6"/>
<keyword evidence="6" id="KW-1185">Reference proteome</keyword>
<dbReference type="SUPFAM" id="SSF48452">
    <property type="entry name" value="TPR-like"/>
    <property type="match status" value="2"/>
</dbReference>
<keyword evidence="1" id="KW-0805">Transcription regulation</keyword>
<dbReference type="PANTHER" id="PTHR43081:SF19">
    <property type="entry name" value="PH-SENSITIVE ADENYLATE CYCLASE RV1264"/>
    <property type="match status" value="1"/>
</dbReference>
<dbReference type="InterPro" id="IPR009057">
    <property type="entry name" value="Homeodomain-like_sf"/>
</dbReference>
<dbReference type="SMART" id="SM00028">
    <property type="entry name" value="TPR"/>
    <property type="match status" value="5"/>
</dbReference>
<dbReference type="Pfam" id="PF00211">
    <property type="entry name" value="Guanylate_cyc"/>
    <property type="match status" value="1"/>
</dbReference>
<gene>
    <name evidence="5" type="ORF">AAE02nite_34890</name>
</gene>
<dbReference type="SUPFAM" id="SSF55073">
    <property type="entry name" value="Nucleotide cyclase"/>
    <property type="match status" value="1"/>
</dbReference>
<dbReference type="InterPro" id="IPR018060">
    <property type="entry name" value="HTH_AraC"/>
</dbReference>
<dbReference type="PROSITE" id="PS50125">
    <property type="entry name" value="GUANYLATE_CYCLASE_2"/>
    <property type="match status" value="1"/>
</dbReference>
<evidence type="ECO:0000256" key="1">
    <source>
        <dbReference type="ARBA" id="ARBA00023015"/>
    </source>
</evidence>
<dbReference type="Gene3D" id="1.10.10.60">
    <property type="entry name" value="Homeodomain-like"/>
    <property type="match status" value="2"/>
</dbReference>
<evidence type="ECO:0000259" key="4">
    <source>
        <dbReference type="PROSITE" id="PS50125"/>
    </source>
</evidence>
<dbReference type="SMART" id="SM00044">
    <property type="entry name" value="CYCc"/>
    <property type="match status" value="1"/>
</dbReference>
<dbReference type="GO" id="GO:0006171">
    <property type="term" value="P:cAMP biosynthetic process"/>
    <property type="evidence" value="ECO:0007669"/>
    <property type="project" value="TreeGrafter"/>
</dbReference>
<evidence type="ECO:0008006" key="7">
    <source>
        <dbReference type="Google" id="ProtNLM"/>
    </source>
</evidence>
<feature type="domain" description="Guanylate cyclase" evidence="4">
    <location>
        <begin position="11"/>
        <end position="118"/>
    </location>
</feature>
<feature type="domain" description="HTH araC/xylS-type" evidence="3">
    <location>
        <begin position="665"/>
        <end position="773"/>
    </location>
</feature>
<dbReference type="Gene3D" id="1.25.40.10">
    <property type="entry name" value="Tetratricopeptide repeat domain"/>
    <property type="match status" value="2"/>
</dbReference>
<comment type="caution">
    <text evidence="5">The sequence shown here is derived from an EMBL/GenBank/DDBJ whole genome shotgun (WGS) entry which is preliminary data.</text>
</comment>
<proteinExistence type="predicted"/>
<dbReference type="SMART" id="SM00342">
    <property type="entry name" value="HTH_ARAC"/>
    <property type="match status" value="1"/>
</dbReference>
<dbReference type="InterPro" id="IPR001054">
    <property type="entry name" value="A/G_cyclase"/>
</dbReference>
<dbReference type="InterPro" id="IPR050697">
    <property type="entry name" value="Adenylyl/Guanylyl_Cyclase_3/4"/>
</dbReference>
<dbReference type="EMBL" id="BJYS01000027">
    <property type="protein sequence ID" value="GEO05825.1"/>
    <property type="molecule type" value="Genomic_DNA"/>
</dbReference>
<dbReference type="GO" id="GO:0043565">
    <property type="term" value="F:sequence-specific DNA binding"/>
    <property type="evidence" value="ECO:0007669"/>
    <property type="project" value="InterPro"/>
</dbReference>
<dbReference type="Proteomes" id="UP000321532">
    <property type="component" value="Unassembled WGS sequence"/>
</dbReference>
<dbReference type="GO" id="GO:0004016">
    <property type="term" value="F:adenylate cyclase activity"/>
    <property type="evidence" value="ECO:0007669"/>
    <property type="project" value="UniProtKB-ARBA"/>
</dbReference>
<accession>A0A512B1J6</accession>
<sequence>MKEKKVRQLAAVMFADIVGYTALMQRDEHVASTIRARHRAVFQQQHKLHHGKIIQYYGDGALSVFKSAIEAANCAIDIQRLLREGDPVPIRIGLHLGDIVFDKTEVYGDGVNFASRIESLGVAGAILVSGKLNDELKNHQNILTTSLGHFDLKNIANAVEVFAISNEGIKVPLAAELQGKQEIKNKTIAVLPFVNRSTSQENEYFSDGITEEIISALSKVKNLRVTSRTSSFFFKNKNIPLKQIGKELNVSTILEGSVRLSGDTLRISAQLIQAEEDFHFWSQTWDRKLENIFEVQDEISLLIAEKLREYLGHFEIQEHLVNKQTDQYQAYELFLKAKFYRRKWSANDVQTAIGLYEKALQLDPDHAESILGLSDCYSFLATIGFLPFEEAWGKATALTQKGLELNDQLADGYYQQANLYFFTQCNYTGALQATLKAIFLNPNYVEAQQYLSFLYLIAGEKSKAQQHLKVAITIDPLSQETIFFSAYFDYMSENYPACLEKLNRCLQHNPRNIPALTVKFYCLLKFGRFDEVLNYFKKQAPGIVAIGDKLGITALAYTLKNDLDNATKYLQELIVHAATPEGFRASSYLLFIYAALGEKEKAFEWIRQAIEYKSPILLIHFVDPLVSALRTDARYAHFQKILFPKTDPQESRNNKNTLLNGDVITQYTERLNNHIQEERPYLDPNLSLRALAKQIDIHPNQLSWLLNESIGKNFSEFVNHYRVQDFKHIARDPKNAHLTLTGLAYESGFNSKSVFNTYFKKETGLTPKQYLKAHP</sequence>
<dbReference type="SUPFAM" id="SSF46689">
    <property type="entry name" value="Homeodomain-like"/>
    <property type="match status" value="1"/>
</dbReference>
<protein>
    <recommendedName>
        <fullName evidence="7">Adenylate cyclase</fullName>
    </recommendedName>
</protein>
<evidence type="ECO:0000313" key="5">
    <source>
        <dbReference type="EMBL" id="GEO05825.1"/>
    </source>
</evidence>
<dbReference type="PROSITE" id="PS01124">
    <property type="entry name" value="HTH_ARAC_FAMILY_2"/>
    <property type="match status" value="1"/>
</dbReference>
<dbReference type="Gene3D" id="3.30.70.1230">
    <property type="entry name" value="Nucleotide cyclase"/>
    <property type="match status" value="1"/>
</dbReference>
<dbReference type="GO" id="GO:0003700">
    <property type="term" value="F:DNA-binding transcription factor activity"/>
    <property type="evidence" value="ECO:0007669"/>
    <property type="project" value="InterPro"/>
</dbReference>
<name>A0A512B1J6_9BACT</name>
<evidence type="ECO:0000256" key="2">
    <source>
        <dbReference type="ARBA" id="ARBA00023163"/>
    </source>
</evidence>
<dbReference type="InterPro" id="IPR029787">
    <property type="entry name" value="Nucleotide_cyclase"/>
</dbReference>
<evidence type="ECO:0000313" key="6">
    <source>
        <dbReference type="Proteomes" id="UP000321532"/>
    </source>
</evidence>
<organism evidence="5 6">
    <name type="scientific">Adhaeribacter aerolatus</name>
    <dbReference type="NCBI Taxonomy" id="670289"/>
    <lineage>
        <taxon>Bacteria</taxon>
        <taxon>Pseudomonadati</taxon>
        <taxon>Bacteroidota</taxon>
        <taxon>Cytophagia</taxon>
        <taxon>Cytophagales</taxon>
        <taxon>Hymenobacteraceae</taxon>
        <taxon>Adhaeribacter</taxon>
    </lineage>
</organism>
<dbReference type="RefSeq" id="WP_146900632.1">
    <property type="nucleotide sequence ID" value="NZ_BJYS01000027.1"/>
</dbReference>
<reference evidence="5 6" key="1">
    <citation type="submission" date="2019-07" db="EMBL/GenBank/DDBJ databases">
        <title>Whole genome shotgun sequence of Adhaeribacter aerolatus NBRC 106133.</title>
        <authorList>
            <person name="Hosoyama A."/>
            <person name="Uohara A."/>
            <person name="Ohji S."/>
            <person name="Ichikawa N."/>
        </authorList>
    </citation>
    <scope>NUCLEOTIDE SEQUENCE [LARGE SCALE GENOMIC DNA]</scope>
    <source>
        <strain evidence="5 6">NBRC 106133</strain>
    </source>
</reference>
<dbReference type="InterPro" id="IPR019734">
    <property type="entry name" value="TPR_rpt"/>
</dbReference>
<dbReference type="Pfam" id="PF12833">
    <property type="entry name" value="HTH_18"/>
    <property type="match status" value="1"/>
</dbReference>
<dbReference type="CDD" id="cd07302">
    <property type="entry name" value="CHD"/>
    <property type="match status" value="1"/>
</dbReference>
<evidence type="ECO:0000259" key="3">
    <source>
        <dbReference type="PROSITE" id="PS01124"/>
    </source>
</evidence>
<dbReference type="PANTHER" id="PTHR43081">
    <property type="entry name" value="ADENYLATE CYCLASE, TERMINAL-DIFFERENTIATION SPECIFIC-RELATED"/>
    <property type="match status" value="1"/>
</dbReference>
<dbReference type="InterPro" id="IPR011990">
    <property type="entry name" value="TPR-like_helical_dom_sf"/>
</dbReference>
<keyword evidence="2" id="KW-0804">Transcription</keyword>